<feature type="transmembrane region" description="Helical" evidence="8">
    <location>
        <begin position="142"/>
        <end position="164"/>
    </location>
</feature>
<dbReference type="AlphaFoldDB" id="A0A6G1S8P3"/>
<dbReference type="PROSITE" id="PS50850">
    <property type="entry name" value="MFS"/>
    <property type="match status" value="1"/>
</dbReference>
<name>A0A6G1S8P3_9ACAR</name>
<evidence type="ECO:0000256" key="4">
    <source>
        <dbReference type="ARBA" id="ARBA00022692"/>
    </source>
</evidence>
<feature type="transmembrane region" description="Helical" evidence="8">
    <location>
        <begin position="282"/>
        <end position="304"/>
    </location>
</feature>
<feature type="transmembrane region" description="Helical" evidence="8">
    <location>
        <begin position="386"/>
        <end position="408"/>
    </location>
</feature>
<dbReference type="PANTHER" id="PTHR23506:SF26">
    <property type="entry name" value="MFS-TYPE TRANSPORTER SLC18B1"/>
    <property type="match status" value="1"/>
</dbReference>
<keyword evidence="5" id="KW-0532">Neurotransmitter transport</keyword>
<feature type="transmembrane region" description="Helical" evidence="8">
    <location>
        <begin position="111"/>
        <end position="130"/>
    </location>
</feature>
<keyword evidence="6 8" id="KW-1133">Transmembrane helix</keyword>
<dbReference type="InterPro" id="IPR036259">
    <property type="entry name" value="MFS_trans_sf"/>
</dbReference>
<dbReference type="InterPro" id="IPR001958">
    <property type="entry name" value="Tet-R_TetA/multi-R_MdtG-like"/>
</dbReference>
<accession>A0A6G1S8P3</accession>
<feature type="transmembrane region" description="Helical" evidence="8">
    <location>
        <begin position="204"/>
        <end position="225"/>
    </location>
</feature>
<keyword evidence="4 8" id="KW-0812">Transmembrane</keyword>
<evidence type="ECO:0000256" key="5">
    <source>
        <dbReference type="ARBA" id="ARBA00022775"/>
    </source>
</evidence>
<dbReference type="PRINTS" id="PR01035">
    <property type="entry name" value="TCRTETA"/>
</dbReference>
<feature type="transmembrane region" description="Helical" evidence="8">
    <location>
        <begin position="176"/>
        <end position="198"/>
    </location>
</feature>
<dbReference type="Pfam" id="PF07690">
    <property type="entry name" value="MFS_1"/>
    <property type="match status" value="1"/>
</dbReference>
<evidence type="ECO:0000313" key="10">
    <source>
        <dbReference type="EMBL" id="MDE46300.1"/>
    </source>
</evidence>
<evidence type="ECO:0000256" key="1">
    <source>
        <dbReference type="ARBA" id="ARBA00004141"/>
    </source>
</evidence>
<reference evidence="10" key="1">
    <citation type="submission" date="2018-10" db="EMBL/GenBank/DDBJ databases">
        <title>Transcriptome assembly of Aceria tosichella (Wheat curl mite) Type 2.</title>
        <authorList>
            <person name="Scully E.D."/>
            <person name="Geib S.M."/>
            <person name="Palmer N.A."/>
            <person name="Gupta A.K."/>
            <person name="Sarath G."/>
            <person name="Tatineni S."/>
        </authorList>
    </citation>
    <scope>NUCLEOTIDE SEQUENCE</scope>
    <source>
        <strain evidence="10">LincolnNE</strain>
    </source>
</reference>
<evidence type="ECO:0000259" key="9">
    <source>
        <dbReference type="PROSITE" id="PS50850"/>
    </source>
</evidence>
<feature type="transmembrane region" description="Helical" evidence="8">
    <location>
        <begin position="316"/>
        <end position="338"/>
    </location>
</feature>
<proteinExistence type="inferred from homology"/>
<evidence type="ECO:0000256" key="2">
    <source>
        <dbReference type="ARBA" id="ARBA00006829"/>
    </source>
</evidence>
<organism evidence="10">
    <name type="scientific">Aceria tosichella</name>
    <name type="common">wheat curl mite</name>
    <dbReference type="NCBI Taxonomy" id="561515"/>
    <lineage>
        <taxon>Eukaryota</taxon>
        <taxon>Metazoa</taxon>
        <taxon>Ecdysozoa</taxon>
        <taxon>Arthropoda</taxon>
        <taxon>Chelicerata</taxon>
        <taxon>Arachnida</taxon>
        <taxon>Acari</taxon>
        <taxon>Acariformes</taxon>
        <taxon>Trombidiformes</taxon>
        <taxon>Prostigmata</taxon>
        <taxon>Eupodina</taxon>
        <taxon>Eriophyoidea</taxon>
        <taxon>Eriophyidae</taxon>
        <taxon>Eriophyinae</taxon>
        <taxon>Aceriini</taxon>
        <taxon>Aceria</taxon>
    </lineage>
</organism>
<feature type="transmembrane region" description="Helical" evidence="8">
    <location>
        <begin position="420"/>
        <end position="440"/>
    </location>
</feature>
<feature type="transmembrane region" description="Helical" evidence="8">
    <location>
        <begin position="344"/>
        <end position="374"/>
    </location>
</feature>
<feature type="transmembrane region" description="Helical" evidence="8">
    <location>
        <begin position="44"/>
        <end position="64"/>
    </location>
</feature>
<evidence type="ECO:0000256" key="6">
    <source>
        <dbReference type="ARBA" id="ARBA00022989"/>
    </source>
</evidence>
<feature type="domain" description="Major facilitator superfamily (MFS) profile" evidence="9">
    <location>
        <begin position="46"/>
        <end position="445"/>
    </location>
</feature>
<dbReference type="InterPro" id="IPR050930">
    <property type="entry name" value="MFS_Vesicular_Transporter"/>
</dbReference>
<dbReference type="EMBL" id="GGYP01001529">
    <property type="protein sequence ID" value="MDE46300.1"/>
    <property type="molecule type" value="Transcribed_RNA"/>
</dbReference>
<dbReference type="GO" id="GO:0022857">
    <property type="term" value="F:transmembrane transporter activity"/>
    <property type="evidence" value="ECO:0007669"/>
    <property type="project" value="InterPro"/>
</dbReference>
<dbReference type="GO" id="GO:0016020">
    <property type="term" value="C:membrane"/>
    <property type="evidence" value="ECO:0007669"/>
    <property type="project" value="UniProtKB-SubCell"/>
</dbReference>
<keyword evidence="7 8" id="KW-0472">Membrane</keyword>
<feature type="transmembrane region" description="Helical" evidence="8">
    <location>
        <begin position="84"/>
        <end position="104"/>
    </location>
</feature>
<sequence length="471" mass="50921">MPDAPTTSFERSTLIRHTCSIDQIQASFNESIKNHRKNYTTRQLLVIFTYIYGNFFLAACVSLQAPFFPKEAENKGASATEYGLVFGVYELAIIFMSPIVGKLVGQSSPKLWIQFGLLMTGVMTVIFGFLDRAPNGKCFIILAFLVRILEGVGAASFTTPSYTATAEEFPNDQATILSLLETSFGIGLIVGPTLGGWLYEIGDYTLPFFALGSFLVFGAMLNFIASYGQETRIHDSKQPQAGYLKILLSPGIVLDALCVVTSLNFIGYNAATLETHLRMFKLSVMTVGCIFVITGAIYAFTTPIWGRMCKSVDTRVMSLVGCILCILGFIIIGPLPIIGSEPSLKLIIVALVLIGLGTGIKLVAALVGSFKYAIEELGMPDNKSTFGVCSSIYHTSTSVGAFLGPSIGGLLLDQVGYMNGTYFLFTFELILILGLVAFMVDRQINGSIGSRRYAGLMEDQEGIADGQVVVG</sequence>
<evidence type="ECO:0000256" key="7">
    <source>
        <dbReference type="ARBA" id="ARBA00023136"/>
    </source>
</evidence>
<evidence type="ECO:0000256" key="3">
    <source>
        <dbReference type="ARBA" id="ARBA00022448"/>
    </source>
</evidence>
<dbReference type="Gene3D" id="1.20.1250.20">
    <property type="entry name" value="MFS general substrate transporter like domains"/>
    <property type="match status" value="2"/>
</dbReference>
<dbReference type="InterPro" id="IPR011701">
    <property type="entry name" value="MFS"/>
</dbReference>
<feature type="transmembrane region" description="Helical" evidence="8">
    <location>
        <begin position="246"/>
        <end position="270"/>
    </location>
</feature>
<comment type="subcellular location">
    <subcellularLocation>
        <location evidence="1">Membrane</location>
        <topology evidence="1">Multi-pass membrane protein</topology>
    </subcellularLocation>
</comment>
<gene>
    <name evidence="10" type="primary">CF192</name>
    <name evidence="10" type="ORF">g.20219</name>
</gene>
<dbReference type="SUPFAM" id="SSF103473">
    <property type="entry name" value="MFS general substrate transporter"/>
    <property type="match status" value="1"/>
</dbReference>
<protein>
    <submittedName>
        <fullName evidence="10">MFS-type transporter C6orf192</fullName>
    </submittedName>
</protein>
<evidence type="ECO:0000256" key="8">
    <source>
        <dbReference type="SAM" id="Phobius"/>
    </source>
</evidence>
<dbReference type="PANTHER" id="PTHR23506">
    <property type="entry name" value="GH10249P"/>
    <property type="match status" value="1"/>
</dbReference>
<keyword evidence="3" id="KW-0813">Transport</keyword>
<comment type="similarity">
    <text evidence="2">Belongs to the major facilitator superfamily. Vesicular transporter family.</text>
</comment>
<dbReference type="InterPro" id="IPR020846">
    <property type="entry name" value="MFS_dom"/>
</dbReference>